<dbReference type="Pfam" id="PF06094">
    <property type="entry name" value="GGACT"/>
    <property type="match status" value="1"/>
</dbReference>
<keyword evidence="2" id="KW-0808">Transferase</keyword>
<dbReference type="InterPro" id="IPR036568">
    <property type="entry name" value="GGCT-like_sf"/>
</dbReference>
<protein>
    <recommendedName>
        <fullName evidence="3">Putative gamma-glutamylcyclotransferase</fullName>
    </recommendedName>
</protein>
<evidence type="ECO:0000256" key="3">
    <source>
        <dbReference type="ARBA" id="ARBA00030602"/>
    </source>
</evidence>
<dbReference type="GO" id="GO:0016740">
    <property type="term" value="F:transferase activity"/>
    <property type="evidence" value="ECO:0007669"/>
    <property type="project" value="UniProtKB-KW"/>
</dbReference>
<dbReference type="PANTHER" id="PTHR31544">
    <property type="entry name" value="AIG2-LIKE PROTEIN D"/>
    <property type="match status" value="1"/>
</dbReference>
<dbReference type="OrthoDB" id="1044435at2759"/>
<name>M2RCW7_CERS8</name>
<evidence type="ECO:0000259" key="4">
    <source>
        <dbReference type="Pfam" id="PF06094"/>
    </source>
</evidence>
<dbReference type="Proteomes" id="UP000016930">
    <property type="component" value="Unassembled WGS sequence"/>
</dbReference>
<dbReference type="Gene3D" id="3.10.490.10">
    <property type="entry name" value="Gamma-glutamyl cyclotransferase-like"/>
    <property type="match status" value="1"/>
</dbReference>
<reference evidence="5 6" key="1">
    <citation type="journal article" date="2012" name="Proc. Natl. Acad. Sci. U.S.A.">
        <title>Comparative genomics of Ceriporiopsis subvermispora and Phanerochaete chrysosporium provide insight into selective ligninolysis.</title>
        <authorList>
            <person name="Fernandez-Fueyo E."/>
            <person name="Ruiz-Duenas F.J."/>
            <person name="Ferreira P."/>
            <person name="Floudas D."/>
            <person name="Hibbett D.S."/>
            <person name="Canessa P."/>
            <person name="Larrondo L.F."/>
            <person name="James T.Y."/>
            <person name="Seelenfreund D."/>
            <person name="Lobos S."/>
            <person name="Polanco R."/>
            <person name="Tello M."/>
            <person name="Honda Y."/>
            <person name="Watanabe T."/>
            <person name="Watanabe T."/>
            <person name="Ryu J.S."/>
            <person name="Kubicek C.P."/>
            <person name="Schmoll M."/>
            <person name="Gaskell J."/>
            <person name="Hammel K.E."/>
            <person name="St John F.J."/>
            <person name="Vanden Wymelenberg A."/>
            <person name="Sabat G."/>
            <person name="Splinter BonDurant S."/>
            <person name="Syed K."/>
            <person name="Yadav J.S."/>
            <person name="Doddapaneni H."/>
            <person name="Subramanian V."/>
            <person name="Lavin J.L."/>
            <person name="Oguiza J.A."/>
            <person name="Perez G."/>
            <person name="Pisabarro A.G."/>
            <person name="Ramirez L."/>
            <person name="Santoyo F."/>
            <person name="Master E."/>
            <person name="Coutinho P.M."/>
            <person name="Henrissat B."/>
            <person name="Lombard V."/>
            <person name="Magnuson J.K."/>
            <person name="Kuees U."/>
            <person name="Hori C."/>
            <person name="Igarashi K."/>
            <person name="Samejima M."/>
            <person name="Held B.W."/>
            <person name="Barry K.W."/>
            <person name="LaButti K.M."/>
            <person name="Lapidus A."/>
            <person name="Lindquist E.A."/>
            <person name="Lucas S.M."/>
            <person name="Riley R."/>
            <person name="Salamov A.A."/>
            <person name="Hoffmeister D."/>
            <person name="Schwenk D."/>
            <person name="Hadar Y."/>
            <person name="Yarden O."/>
            <person name="de Vries R.P."/>
            <person name="Wiebenga A."/>
            <person name="Stenlid J."/>
            <person name="Eastwood D."/>
            <person name="Grigoriev I.V."/>
            <person name="Berka R.M."/>
            <person name="Blanchette R.A."/>
            <person name="Kersten P."/>
            <person name="Martinez A.T."/>
            <person name="Vicuna R."/>
            <person name="Cullen D."/>
        </authorList>
    </citation>
    <scope>NUCLEOTIDE SEQUENCE [LARGE SCALE GENOMIC DNA]</scope>
    <source>
        <strain evidence="5 6">B</strain>
    </source>
</reference>
<dbReference type="EMBL" id="KB445791">
    <property type="protein sequence ID" value="EMD42285.1"/>
    <property type="molecule type" value="Genomic_DNA"/>
</dbReference>
<proteinExistence type="inferred from homology"/>
<dbReference type="InterPro" id="IPR009288">
    <property type="entry name" value="AIG2-like_dom"/>
</dbReference>
<evidence type="ECO:0000313" key="5">
    <source>
        <dbReference type="EMBL" id="EMD42285.1"/>
    </source>
</evidence>
<comment type="similarity">
    <text evidence="1">Belongs to the gamma-glutamylcyclotransferase family.</text>
</comment>
<accession>M2RCW7</accession>
<dbReference type="PANTHER" id="PTHR31544:SF2">
    <property type="entry name" value="AIG2-LIKE PROTEIN D"/>
    <property type="match status" value="1"/>
</dbReference>
<keyword evidence="6" id="KW-1185">Reference proteome</keyword>
<dbReference type="HOGENOM" id="CLU_093936_2_0_1"/>
<sequence length="154" mass="17273">MPRTSAASSPIQPVFVYGTLMAAPVMAWVLKGDAERAPEVLEQRKPGRIHGYRRFSLDGCDFPALRPGDGSVDGYVIFPKDSIELARLDTFEGPSYERTTVKVHLADDSTVDATVYLWRGDEQLLCDSDWDFEAFMGEKLADWLEVYQGMTLTM</sequence>
<gene>
    <name evidence="5" type="ORF">CERSUDRAFT_148013</name>
</gene>
<organism evidence="5 6">
    <name type="scientific">Ceriporiopsis subvermispora (strain B)</name>
    <name type="common">White-rot fungus</name>
    <name type="synonym">Gelatoporia subvermispora</name>
    <dbReference type="NCBI Taxonomy" id="914234"/>
    <lineage>
        <taxon>Eukaryota</taxon>
        <taxon>Fungi</taxon>
        <taxon>Dikarya</taxon>
        <taxon>Basidiomycota</taxon>
        <taxon>Agaricomycotina</taxon>
        <taxon>Agaricomycetes</taxon>
        <taxon>Polyporales</taxon>
        <taxon>Gelatoporiaceae</taxon>
        <taxon>Gelatoporia</taxon>
    </lineage>
</organism>
<evidence type="ECO:0000313" key="6">
    <source>
        <dbReference type="Proteomes" id="UP000016930"/>
    </source>
</evidence>
<evidence type="ECO:0000256" key="2">
    <source>
        <dbReference type="ARBA" id="ARBA00022679"/>
    </source>
</evidence>
<dbReference type="InterPro" id="IPR045038">
    <property type="entry name" value="AIG2-like"/>
</dbReference>
<dbReference type="AlphaFoldDB" id="M2RCW7"/>
<dbReference type="SUPFAM" id="SSF110857">
    <property type="entry name" value="Gamma-glutamyl cyclotransferase-like"/>
    <property type="match status" value="1"/>
</dbReference>
<dbReference type="CDD" id="cd06661">
    <property type="entry name" value="GGCT_like"/>
    <property type="match status" value="1"/>
</dbReference>
<feature type="domain" description="Gamma-glutamylcyclotransferase AIG2-like" evidence="4">
    <location>
        <begin position="14"/>
        <end position="131"/>
    </location>
</feature>
<dbReference type="InterPro" id="IPR013024">
    <property type="entry name" value="GGCT-like"/>
</dbReference>
<evidence type="ECO:0000256" key="1">
    <source>
        <dbReference type="ARBA" id="ARBA00008861"/>
    </source>
</evidence>